<proteinExistence type="predicted"/>
<feature type="transmembrane region" description="Helical" evidence="2">
    <location>
        <begin position="113"/>
        <end position="133"/>
    </location>
</feature>
<keyword evidence="5" id="KW-1185">Reference proteome</keyword>
<feature type="transmembrane region" description="Helical" evidence="2">
    <location>
        <begin position="183"/>
        <end position="205"/>
    </location>
</feature>
<feature type="transmembrane region" description="Helical" evidence="2">
    <location>
        <begin position="35"/>
        <end position="58"/>
    </location>
</feature>
<comment type="caution">
    <text evidence="4">The sequence shown here is derived from an EMBL/GenBank/DDBJ whole genome shotgun (WGS) entry which is preliminary data.</text>
</comment>
<name>A0A8J6CCC7_DIALT</name>
<feature type="chain" id="PRO_5035274427" description="C2H2-type domain-containing protein" evidence="3">
    <location>
        <begin position="20"/>
        <end position="396"/>
    </location>
</feature>
<evidence type="ECO:0000256" key="2">
    <source>
        <dbReference type="SAM" id="Phobius"/>
    </source>
</evidence>
<protein>
    <recommendedName>
        <fullName evidence="6">C2H2-type domain-containing protein</fullName>
    </recommendedName>
</protein>
<dbReference type="EMBL" id="JAGTXO010000021">
    <property type="protein sequence ID" value="KAG8462368.1"/>
    <property type="molecule type" value="Genomic_DNA"/>
</dbReference>
<dbReference type="Proteomes" id="UP000751190">
    <property type="component" value="Unassembled WGS sequence"/>
</dbReference>
<sequence length="396" mass="39614">MVVRLLLLCVALALELSSAVFWRALDPQLMEELLALAACVLVALAMFSRCCCCCAPALSPLAGQWSLLIALLIVLSFASALSVPRALVASAALFVPAVTAPLSALLDSRHAPVTVVLALATSAAAMAGTGAHAELLAALDEHGSALALACSCAAAVAVQWAGVQRVLHARAPGARLRVGSGALVLAVLVRAAALLVLAVAVLFALSTLSDEARVRRASAELLVRSPRPDAALADIGGKLLRGHEHETPPALGRAATTPAPTAPAAGRMADDHAHGAGDDGASPPAYEAVVRSASASGGGGGGRGGGGEDMRAGAPARWLSEPAASSGDGALSGDAEADHGVEAVLTHTCTRCGFATHGLTAMHQHALHCSLGGGARARAGGGGEEAEVMPMRLGMY</sequence>
<reference evidence="4" key="1">
    <citation type="submission" date="2021-05" db="EMBL/GenBank/DDBJ databases">
        <title>The genome of the haptophyte Pavlova lutheri (Diacronema luteri, Pavlovales) - a model for lipid biosynthesis in eukaryotic algae.</title>
        <authorList>
            <person name="Hulatt C.J."/>
            <person name="Posewitz M.C."/>
        </authorList>
    </citation>
    <scope>NUCLEOTIDE SEQUENCE</scope>
    <source>
        <strain evidence="4">NIVA-4/92</strain>
    </source>
</reference>
<feature type="region of interest" description="Disordered" evidence="1">
    <location>
        <begin position="242"/>
        <end position="313"/>
    </location>
</feature>
<feature type="compositionally biased region" description="Low complexity" evidence="1">
    <location>
        <begin position="248"/>
        <end position="267"/>
    </location>
</feature>
<feature type="compositionally biased region" description="Gly residues" evidence="1">
    <location>
        <begin position="296"/>
        <end position="305"/>
    </location>
</feature>
<dbReference type="AlphaFoldDB" id="A0A8J6CCC7"/>
<feature type="signal peptide" evidence="3">
    <location>
        <begin position="1"/>
        <end position="19"/>
    </location>
</feature>
<evidence type="ECO:0000256" key="1">
    <source>
        <dbReference type="SAM" id="MobiDB-lite"/>
    </source>
</evidence>
<feature type="transmembrane region" description="Helical" evidence="2">
    <location>
        <begin position="145"/>
        <end position="163"/>
    </location>
</feature>
<organism evidence="4 5">
    <name type="scientific">Diacronema lutheri</name>
    <name type="common">Unicellular marine alga</name>
    <name type="synonym">Monochrysis lutheri</name>
    <dbReference type="NCBI Taxonomy" id="2081491"/>
    <lineage>
        <taxon>Eukaryota</taxon>
        <taxon>Haptista</taxon>
        <taxon>Haptophyta</taxon>
        <taxon>Pavlovophyceae</taxon>
        <taxon>Pavlovales</taxon>
        <taxon>Pavlovaceae</taxon>
        <taxon>Diacronema</taxon>
    </lineage>
</organism>
<feature type="transmembrane region" description="Helical" evidence="2">
    <location>
        <begin position="65"/>
        <end position="81"/>
    </location>
</feature>
<keyword evidence="2" id="KW-0812">Transmembrane</keyword>
<accession>A0A8J6CCC7</accession>
<keyword evidence="3" id="KW-0732">Signal</keyword>
<keyword evidence="2" id="KW-1133">Transmembrane helix</keyword>
<gene>
    <name evidence="4" type="ORF">KFE25_012188</name>
</gene>
<evidence type="ECO:0000313" key="5">
    <source>
        <dbReference type="Proteomes" id="UP000751190"/>
    </source>
</evidence>
<keyword evidence="2" id="KW-0472">Membrane</keyword>
<feature type="compositionally biased region" description="Basic and acidic residues" evidence="1">
    <location>
        <begin position="268"/>
        <end position="277"/>
    </location>
</feature>
<feature type="transmembrane region" description="Helical" evidence="2">
    <location>
        <begin position="87"/>
        <end position="106"/>
    </location>
</feature>
<evidence type="ECO:0000256" key="3">
    <source>
        <dbReference type="SAM" id="SignalP"/>
    </source>
</evidence>
<evidence type="ECO:0000313" key="4">
    <source>
        <dbReference type="EMBL" id="KAG8462368.1"/>
    </source>
</evidence>
<evidence type="ECO:0008006" key="6">
    <source>
        <dbReference type="Google" id="ProtNLM"/>
    </source>
</evidence>